<reference evidence="1" key="1">
    <citation type="journal article" date="2022" name="bioRxiv">
        <title>Sequencing and chromosome-scale assembly of the giantPleurodeles waltlgenome.</title>
        <authorList>
            <person name="Brown T."/>
            <person name="Elewa A."/>
            <person name="Iarovenko S."/>
            <person name="Subramanian E."/>
            <person name="Araus A.J."/>
            <person name="Petzold A."/>
            <person name="Susuki M."/>
            <person name="Suzuki K.-i.T."/>
            <person name="Hayashi T."/>
            <person name="Toyoda A."/>
            <person name="Oliveira C."/>
            <person name="Osipova E."/>
            <person name="Leigh N.D."/>
            <person name="Simon A."/>
            <person name="Yun M.H."/>
        </authorList>
    </citation>
    <scope>NUCLEOTIDE SEQUENCE</scope>
    <source>
        <strain evidence="1">20211129_DDA</strain>
        <tissue evidence="1">Liver</tissue>
    </source>
</reference>
<sequence length="190" mass="20888">MLRSPARSGARWGHSALHGVGGWGIGIFRLREKAGELCTDSVRFITPERAGFRNSKLPECCGPLAPFVGGEQFPGMMGWGAALSLLVSLSSSFKPRHRPLAHSANFPYIRQLRRLAPRISLLQRPCLLHLKPRRHCALPAQAEACLTGRVTNLERLSAIAFSSTPRRPLSLPEPQACYLSCQRPRLGSSK</sequence>
<protein>
    <submittedName>
        <fullName evidence="1">Uncharacterized protein</fullName>
    </submittedName>
</protein>
<dbReference type="Proteomes" id="UP001066276">
    <property type="component" value="Chromosome 6"/>
</dbReference>
<proteinExistence type="predicted"/>
<evidence type="ECO:0000313" key="2">
    <source>
        <dbReference type="Proteomes" id="UP001066276"/>
    </source>
</evidence>
<dbReference type="EMBL" id="JANPWB010000010">
    <property type="protein sequence ID" value="KAJ1139133.1"/>
    <property type="molecule type" value="Genomic_DNA"/>
</dbReference>
<keyword evidence="2" id="KW-1185">Reference proteome</keyword>
<evidence type="ECO:0000313" key="1">
    <source>
        <dbReference type="EMBL" id="KAJ1139133.1"/>
    </source>
</evidence>
<comment type="caution">
    <text evidence="1">The sequence shown here is derived from an EMBL/GenBank/DDBJ whole genome shotgun (WGS) entry which is preliminary data.</text>
</comment>
<accession>A0AAV7QFU1</accession>
<name>A0AAV7QFU1_PLEWA</name>
<dbReference type="AlphaFoldDB" id="A0AAV7QFU1"/>
<gene>
    <name evidence="1" type="ORF">NDU88_005510</name>
</gene>
<organism evidence="1 2">
    <name type="scientific">Pleurodeles waltl</name>
    <name type="common">Iberian ribbed newt</name>
    <dbReference type="NCBI Taxonomy" id="8319"/>
    <lineage>
        <taxon>Eukaryota</taxon>
        <taxon>Metazoa</taxon>
        <taxon>Chordata</taxon>
        <taxon>Craniata</taxon>
        <taxon>Vertebrata</taxon>
        <taxon>Euteleostomi</taxon>
        <taxon>Amphibia</taxon>
        <taxon>Batrachia</taxon>
        <taxon>Caudata</taxon>
        <taxon>Salamandroidea</taxon>
        <taxon>Salamandridae</taxon>
        <taxon>Pleurodelinae</taxon>
        <taxon>Pleurodeles</taxon>
    </lineage>
</organism>